<dbReference type="PANTHER" id="PTHR31761">
    <property type="entry name" value="GROWTH ARREST AND DNA DAMAGE-INDUCIBLE PROTEINS-INTERACTING PROTEIN 1 GADD45GIP1"/>
    <property type="match status" value="1"/>
</dbReference>
<keyword evidence="4" id="KW-0689">Ribosomal protein</keyword>
<dbReference type="Pfam" id="PF10147">
    <property type="entry name" value="CR6_interact"/>
    <property type="match status" value="1"/>
</dbReference>
<evidence type="ECO:0000313" key="15">
    <source>
        <dbReference type="EMBL" id="CAL4125430.1"/>
    </source>
</evidence>
<evidence type="ECO:0000313" key="16">
    <source>
        <dbReference type="Proteomes" id="UP001497623"/>
    </source>
</evidence>
<evidence type="ECO:0000256" key="14">
    <source>
        <dbReference type="SAM" id="MobiDB-lite"/>
    </source>
</evidence>
<comment type="subcellular location">
    <subcellularLocation>
        <location evidence="2">Mitochondrion</location>
    </subcellularLocation>
    <subcellularLocation>
        <location evidence="1">Nucleus</location>
    </subcellularLocation>
</comment>
<keyword evidence="9" id="KW-0131">Cell cycle</keyword>
<dbReference type="GO" id="GO:0005840">
    <property type="term" value="C:ribosome"/>
    <property type="evidence" value="ECO:0007669"/>
    <property type="project" value="UniProtKB-KW"/>
</dbReference>
<accession>A0AAV2RH07</accession>
<keyword evidence="8" id="KW-0687">Ribonucleoprotein</keyword>
<comment type="function">
    <text evidence="13">Acts as a negative regulator of G1 to S cell cycle phase progression by inhibiting cyclin-dependent kinases. Inhibitory effects are additive with GADD45 proteins but also occur in the absence of GADD45 proteins. Acts as a repressor of the orphan nuclear receptor NR4A1 by inhibiting AB domain-mediated transcriptional activity. May be involved in the hormone-mediated regulation of NR4A1 transcriptional activity. May play a role in mitochondrial protein synthesis.</text>
</comment>
<evidence type="ECO:0000256" key="11">
    <source>
        <dbReference type="ARBA" id="ARBA00035184"/>
    </source>
</evidence>
<gene>
    <name evidence="15" type="ORF">MNOR_LOCUS25131</name>
</gene>
<evidence type="ECO:0000256" key="8">
    <source>
        <dbReference type="ARBA" id="ARBA00023274"/>
    </source>
</evidence>
<dbReference type="InterPro" id="IPR043035">
    <property type="entry name" value="Ribosomal_mL64_sf"/>
</dbReference>
<dbReference type="Proteomes" id="UP001497623">
    <property type="component" value="Unassembled WGS sequence"/>
</dbReference>
<evidence type="ECO:0000256" key="4">
    <source>
        <dbReference type="ARBA" id="ARBA00022980"/>
    </source>
</evidence>
<reference evidence="15 16" key="1">
    <citation type="submission" date="2024-05" db="EMBL/GenBank/DDBJ databases">
        <authorList>
            <person name="Wallberg A."/>
        </authorList>
    </citation>
    <scope>NUCLEOTIDE SEQUENCE [LARGE SCALE GENOMIC DNA]</scope>
</reference>
<dbReference type="PANTHER" id="PTHR31761:SF1">
    <property type="entry name" value="LARGE RIBOSOMAL SUBUNIT PROTEIN ML64"/>
    <property type="match status" value="1"/>
</dbReference>
<keyword evidence="16" id="KW-1185">Reference proteome</keyword>
<dbReference type="GO" id="GO:0005634">
    <property type="term" value="C:nucleus"/>
    <property type="evidence" value="ECO:0007669"/>
    <property type="project" value="UniProtKB-SubCell"/>
</dbReference>
<evidence type="ECO:0000256" key="5">
    <source>
        <dbReference type="ARBA" id="ARBA00023054"/>
    </source>
</evidence>
<evidence type="ECO:0000256" key="13">
    <source>
        <dbReference type="ARBA" id="ARBA00060144"/>
    </source>
</evidence>
<feature type="region of interest" description="Disordered" evidence="14">
    <location>
        <begin position="237"/>
        <end position="261"/>
    </location>
</feature>
<protein>
    <recommendedName>
        <fullName evidence="11">Large ribosomal subunit protein mL64</fullName>
    </recommendedName>
    <alternativeName>
        <fullName evidence="10">39S ribosomal protein L59, mitochondrial</fullName>
    </alternativeName>
    <alternativeName>
        <fullName evidence="12">Growth arrest and DNA damage-inducible proteins-interacting protein 1</fullName>
    </alternativeName>
</protein>
<evidence type="ECO:0000256" key="12">
    <source>
        <dbReference type="ARBA" id="ARBA00035485"/>
    </source>
</evidence>
<keyword evidence="7" id="KW-0539">Nucleus</keyword>
<keyword evidence="5" id="KW-0175">Coiled coil</keyword>
<dbReference type="GO" id="GO:1990904">
    <property type="term" value="C:ribonucleoprotein complex"/>
    <property type="evidence" value="ECO:0007669"/>
    <property type="project" value="UniProtKB-KW"/>
</dbReference>
<evidence type="ECO:0000256" key="7">
    <source>
        <dbReference type="ARBA" id="ARBA00023242"/>
    </source>
</evidence>
<dbReference type="InterPro" id="IPR018472">
    <property type="entry name" value="Ribosomal_mL64"/>
</dbReference>
<evidence type="ECO:0000256" key="9">
    <source>
        <dbReference type="ARBA" id="ARBA00023306"/>
    </source>
</evidence>
<dbReference type="AlphaFoldDB" id="A0AAV2RH07"/>
<dbReference type="GO" id="GO:0005739">
    <property type="term" value="C:mitochondrion"/>
    <property type="evidence" value="ECO:0007669"/>
    <property type="project" value="UniProtKB-SubCell"/>
</dbReference>
<keyword evidence="6" id="KW-0496">Mitochondrion</keyword>
<sequence length="261" mass="30338">MASKMCTIPVKHIQNITKRGITTRLGGLSQEAREEYFVEDEDIIEQKRNKSRLRPWHYKQYHKQAYPIDEGLVRSLKFERRLYGRHGSSSGIDISKLWPTVEELALKKEWENVAYPLTVQEMISNAKLEKIAKQEAIDKRQAGILAKVGKLEMWKKEVRNRFAAKEKAALESKEKKERLIEEVRQIFGFRIDPKDERFKQALEKKELEERKALKAAKKLEKQKRMISKMQTIVDEATTQGGEIKQSSDLQGQVITGDSNPK</sequence>
<evidence type="ECO:0000256" key="1">
    <source>
        <dbReference type="ARBA" id="ARBA00004123"/>
    </source>
</evidence>
<comment type="caution">
    <text evidence="15">The sequence shown here is derived from an EMBL/GenBank/DDBJ whole genome shotgun (WGS) entry which is preliminary data.</text>
</comment>
<evidence type="ECO:0000256" key="2">
    <source>
        <dbReference type="ARBA" id="ARBA00004173"/>
    </source>
</evidence>
<dbReference type="EMBL" id="CAXKWB010023639">
    <property type="protein sequence ID" value="CAL4125430.1"/>
    <property type="molecule type" value="Genomic_DNA"/>
</dbReference>
<evidence type="ECO:0000256" key="3">
    <source>
        <dbReference type="ARBA" id="ARBA00005421"/>
    </source>
</evidence>
<dbReference type="Gene3D" id="6.10.280.120">
    <property type="entry name" value="Growth arrest and DNA-damage-inducible proteins-interacting protein 1"/>
    <property type="match status" value="1"/>
</dbReference>
<name>A0AAV2RH07_MEGNR</name>
<proteinExistence type="inferred from homology"/>
<organism evidence="15 16">
    <name type="scientific">Meganyctiphanes norvegica</name>
    <name type="common">Northern krill</name>
    <name type="synonym">Thysanopoda norvegica</name>
    <dbReference type="NCBI Taxonomy" id="48144"/>
    <lineage>
        <taxon>Eukaryota</taxon>
        <taxon>Metazoa</taxon>
        <taxon>Ecdysozoa</taxon>
        <taxon>Arthropoda</taxon>
        <taxon>Crustacea</taxon>
        <taxon>Multicrustacea</taxon>
        <taxon>Malacostraca</taxon>
        <taxon>Eumalacostraca</taxon>
        <taxon>Eucarida</taxon>
        <taxon>Euphausiacea</taxon>
        <taxon>Euphausiidae</taxon>
        <taxon>Meganyctiphanes</taxon>
    </lineage>
</organism>
<comment type="similarity">
    <text evidence="3">Belongs to the mitochondrion-specific ribosomal protein mL64 family.</text>
</comment>
<evidence type="ECO:0000256" key="6">
    <source>
        <dbReference type="ARBA" id="ARBA00023128"/>
    </source>
</evidence>
<evidence type="ECO:0000256" key="10">
    <source>
        <dbReference type="ARBA" id="ARBA00030700"/>
    </source>
</evidence>